<proteinExistence type="predicted"/>
<protein>
    <submittedName>
        <fullName evidence="1">Uncharacterized protein</fullName>
    </submittedName>
</protein>
<evidence type="ECO:0000313" key="1">
    <source>
        <dbReference type="EMBL" id="KAJ8673648.1"/>
    </source>
</evidence>
<comment type="caution">
    <text evidence="1">The sequence shown here is derived from an EMBL/GenBank/DDBJ whole genome shotgun (WGS) entry which is preliminary data.</text>
</comment>
<name>A0ACC2NRZ6_9HYME</name>
<evidence type="ECO:0000313" key="2">
    <source>
        <dbReference type="Proteomes" id="UP001239111"/>
    </source>
</evidence>
<sequence>MDPGENINIGAWPSCKKQEGLLDCKVEQWEQCDYQCRSAVDGLVEAQQNPLQVGNSTLQIHNTTSHTSRHTPKAEPHSEPTTITPHPRPHQTPDAPSSSIGGAKYLGDEDEK</sequence>
<accession>A0ACC2NRZ6</accession>
<keyword evidence="2" id="KW-1185">Reference proteome</keyword>
<dbReference type="Proteomes" id="UP001239111">
    <property type="component" value="Chromosome 3"/>
</dbReference>
<gene>
    <name evidence="1" type="ORF">QAD02_004910</name>
</gene>
<organism evidence="1 2">
    <name type="scientific">Eretmocerus hayati</name>
    <dbReference type="NCBI Taxonomy" id="131215"/>
    <lineage>
        <taxon>Eukaryota</taxon>
        <taxon>Metazoa</taxon>
        <taxon>Ecdysozoa</taxon>
        <taxon>Arthropoda</taxon>
        <taxon>Hexapoda</taxon>
        <taxon>Insecta</taxon>
        <taxon>Pterygota</taxon>
        <taxon>Neoptera</taxon>
        <taxon>Endopterygota</taxon>
        <taxon>Hymenoptera</taxon>
        <taxon>Apocrita</taxon>
        <taxon>Proctotrupomorpha</taxon>
        <taxon>Chalcidoidea</taxon>
        <taxon>Aphelinidae</taxon>
        <taxon>Aphelininae</taxon>
        <taxon>Eretmocerus</taxon>
    </lineage>
</organism>
<reference evidence="1" key="1">
    <citation type="submission" date="2023-04" db="EMBL/GenBank/DDBJ databases">
        <title>A chromosome-level genome assembly of the parasitoid wasp Eretmocerus hayati.</title>
        <authorList>
            <person name="Zhong Y."/>
            <person name="Liu S."/>
            <person name="Liu Y."/>
        </authorList>
    </citation>
    <scope>NUCLEOTIDE SEQUENCE</scope>
    <source>
        <strain evidence="1">ZJU_SS_LIU_2023</strain>
    </source>
</reference>
<dbReference type="EMBL" id="CM056743">
    <property type="protein sequence ID" value="KAJ8673648.1"/>
    <property type="molecule type" value="Genomic_DNA"/>
</dbReference>